<dbReference type="AlphaFoldDB" id="A0A0D8XY25"/>
<accession>A0A0D8XY25</accession>
<dbReference type="InterPro" id="IPR000210">
    <property type="entry name" value="BTB/POZ_dom"/>
</dbReference>
<reference evidence="4" key="2">
    <citation type="journal article" date="2016" name="Sci. Rep.">
        <title>Dictyocaulus viviparus genome, variome and transcriptome elucidate lungworm biology and support future intervention.</title>
        <authorList>
            <person name="McNulty S.N."/>
            <person name="Strube C."/>
            <person name="Rosa B.A."/>
            <person name="Martin J.C."/>
            <person name="Tyagi R."/>
            <person name="Choi Y.J."/>
            <person name="Wang Q."/>
            <person name="Hallsworth Pepin K."/>
            <person name="Zhang X."/>
            <person name="Ozersky P."/>
            <person name="Wilson R.K."/>
            <person name="Sternberg P.W."/>
            <person name="Gasser R.B."/>
            <person name="Mitreva M."/>
        </authorList>
    </citation>
    <scope>NUCLEOTIDE SEQUENCE [LARGE SCALE GENOMIC DNA]</scope>
    <source>
        <strain evidence="4">HannoverDv2000</strain>
    </source>
</reference>
<dbReference type="Proteomes" id="UP000053766">
    <property type="component" value="Unassembled WGS sequence"/>
</dbReference>
<evidence type="ECO:0000259" key="2">
    <source>
        <dbReference type="SMART" id="SM00355"/>
    </source>
</evidence>
<gene>
    <name evidence="3" type="ORF">DICVIV_06652</name>
</gene>
<feature type="domain" description="C2H2-type" evidence="2">
    <location>
        <begin position="248"/>
        <end position="273"/>
    </location>
</feature>
<name>A0A0D8XY25_DICVI</name>
<dbReference type="EMBL" id="KN716315">
    <property type="protein sequence ID" value="KJH47251.1"/>
    <property type="molecule type" value="Genomic_DNA"/>
</dbReference>
<dbReference type="STRING" id="29172.A0A0D8XY25"/>
<organism evidence="3 4">
    <name type="scientific">Dictyocaulus viviparus</name>
    <name type="common">Bovine lungworm</name>
    <dbReference type="NCBI Taxonomy" id="29172"/>
    <lineage>
        <taxon>Eukaryota</taxon>
        <taxon>Metazoa</taxon>
        <taxon>Ecdysozoa</taxon>
        <taxon>Nematoda</taxon>
        <taxon>Chromadorea</taxon>
        <taxon>Rhabditida</taxon>
        <taxon>Rhabditina</taxon>
        <taxon>Rhabditomorpha</taxon>
        <taxon>Strongyloidea</taxon>
        <taxon>Metastrongylidae</taxon>
        <taxon>Dictyocaulus</taxon>
    </lineage>
</organism>
<dbReference type="SMART" id="SM00355">
    <property type="entry name" value="ZnF_C2H2"/>
    <property type="match status" value="2"/>
</dbReference>
<evidence type="ECO:0000313" key="4">
    <source>
        <dbReference type="Proteomes" id="UP000053766"/>
    </source>
</evidence>
<dbReference type="InterPro" id="IPR011333">
    <property type="entry name" value="SKP1/BTB/POZ_sf"/>
</dbReference>
<feature type="compositionally biased region" description="Basic and acidic residues" evidence="1">
    <location>
        <begin position="354"/>
        <end position="363"/>
    </location>
</feature>
<protein>
    <recommendedName>
        <fullName evidence="2">C2H2-type domain-containing protein</fullName>
    </recommendedName>
</protein>
<dbReference type="InterPro" id="IPR013087">
    <property type="entry name" value="Znf_C2H2_type"/>
</dbReference>
<dbReference type="Gene3D" id="3.30.710.10">
    <property type="entry name" value="Potassium Channel Kv1.1, Chain A"/>
    <property type="match status" value="1"/>
</dbReference>
<evidence type="ECO:0000256" key="1">
    <source>
        <dbReference type="SAM" id="MobiDB-lite"/>
    </source>
</evidence>
<feature type="domain" description="C2H2-type" evidence="2">
    <location>
        <begin position="286"/>
        <end position="308"/>
    </location>
</feature>
<reference evidence="3 4" key="1">
    <citation type="submission" date="2013-11" db="EMBL/GenBank/DDBJ databases">
        <title>Draft genome of the bovine lungworm Dictyocaulus viviparus.</title>
        <authorList>
            <person name="Mitreva M."/>
        </authorList>
    </citation>
    <scope>NUCLEOTIDE SEQUENCE [LARGE SCALE GENOMIC DNA]</scope>
    <source>
        <strain evidence="3 4">HannoverDv2000</strain>
    </source>
</reference>
<dbReference type="SUPFAM" id="SSF54695">
    <property type="entry name" value="POZ domain"/>
    <property type="match status" value="1"/>
</dbReference>
<feature type="region of interest" description="Disordered" evidence="1">
    <location>
        <begin position="338"/>
        <end position="369"/>
    </location>
</feature>
<sequence length="369" mass="41692">MPSSHQMTSQNVLGPPPALYNTLLGGPIHDCLVSVNGTEPIAGNEDRLRRASPLFASLLSENEFQNTRCLQLQLTTTNAELVFGKAMNFLNTGDFEMNGCLTEQMLAIADECQILSLQEKAREFLATPQLQAASELSSIASTSHLPSPVPIFSPIPNPFLLLSLQSQLHASNFLQMVMFHLNMTNQSHGLNDERFHKKRRTTSEVRESRKTHSIENDGLFDNLGDVIIPSTDKEVSYHVTIYHRNPPIKCDLPGCHFTTREARYIHFHKYYRHGVALPESIDQGTRRCPHCRHVSKSPAMLEKHIRRHQIVENTSRDINLYSVSPELVVVDSTVTEKKRRRRDTTLSMETSIDDSTKNDELTKPRALTL</sequence>
<dbReference type="OrthoDB" id="45365at2759"/>
<proteinExistence type="predicted"/>
<dbReference type="Pfam" id="PF00651">
    <property type="entry name" value="BTB"/>
    <property type="match status" value="1"/>
</dbReference>
<keyword evidence="4" id="KW-1185">Reference proteome</keyword>
<evidence type="ECO:0000313" key="3">
    <source>
        <dbReference type="EMBL" id="KJH47251.1"/>
    </source>
</evidence>